<evidence type="ECO:0000313" key="1">
    <source>
        <dbReference type="EMBL" id="KUL44546.1"/>
    </source>
</evidence>
<evidence type="ECO:0000313" key="2">
    <source>
        <dbReference type="Proteomes" id="UP000053413"/>
    </source>
</evidence>
<dbReference type="AlphaFoldDB" id="A0A0X3VM14"/>
<dbReference type="GO" id="GO:0004427">
    <property type="term" value="F:inorganic diphosphate phosphatase activity"/>
    <property type="evidence" value="ECO:0007669"/>
    <property type="project" value="InterPro"/>
</dbReference>
<dbReference type="SUPFAM" id="SSF50324">
    <property type="entry name" value="Inorganic pyrophosphatase"/>
    <property type="match status" value="1"/>
</dbReference>
<organism evidence="1 2">
    <name type="scientific">Streptomyces violaceusniger</name>
    <dbReference type="NCBI Taxonomy" id="68280"/>
    <lineage>
        <taxon>Bacteria</taxon>
        <taxon>Bacillati</taxon>
        <taxon>Actinomycetota</taxon>
        <taxon>Actinomycetes</taxon>
        <taxon>Kitasatosporales</taxon>
        <taxon>Streptomycetaceae</taxon>
        <taxon>Streptomyces</taxon>
        <taxon>Streptomyces violaceusniger group</taxon>
    </lineage>
</organism>
<protein>
    <submittedName>
        <fullName evidence="1">Inorganic pyrophosphatase</fullName>
    </submittedName>
</protein>
<dbReference type="RefSeq" id="WP_059148729.1">
    <property type="nucleotide sequence ID" value="NZ_LLZJ01000412.1"/>
</dbReference>
<dbReference type="GO" id="GO:0006796">
    <property type="term" value="P:phosphate-containing compound metabolic process"/>
    <property type="evidence" value="ECO:0007669"/>
    <property type="project" value="InterPro"/>
</dbReference>
<dbReference type="GO" id="GO:0000287">
    <property type="term" value="F:magnesium ion binding"/>
    <property type="evidence" value="ECO:0007669"/>
    <property type="project" value="InterPro"/>
</dbReference>
<comment type="caution">
    <text evidence="1">The sequence shown here is derived from an EMBL/GenBank/DDBJ whole genome shotgun (WGS) entry which is preliminary data.</text>
</comment>
<dbReference type="EMBL" id="LLZJ01000412">
    <property type="protein sequence ID" value="KUL44546.1"/>
    <property type="molecule type" value="Genomic_DNA"/>
</dbReference>
<name>A0A0X3VM14_STRVO</name>
<accession>A0A0X3VM14</accession>
<dbReference type="GO" id="GO:0005737">
    <property type="term" value="C:cytoplasm"/>
    <property type="evidence" value="ECO:0007669"/>
    <property type="project" value="InterPro"/>
</dbReference>
<dbReference type="Gene3D" id="3.90.80.10">
    <property type="entry name" value="Inorganic pyrophosphatase"/>
    <property type="match status" value="1"/>
</dbReference>
<dbReference type="OrthoDB" id="9798247at2"/>
<dbReference type="InterPro" id="IPR036649">
    <property type="entry name" value="Pyrophosphatase_sf"/>
</dbReference>
<sequence length="123" mass="13051">MAEQEGATGGGTGFFAHLDELVTSAELVVDRPKGSRHPRVPEAVYPVHYGYLEGTTGGDGDGADVFVGDASDAGVVGVFLTADLLKRDVEVKILLDCSPQEIEQVHHLLNDVLEIGGLLVPRR</sequence>
<gene>
    <name evidence="1" type="ORF">ADL28_40030</name>
</gene>
<reference evidence="2" key="1">
    <citation type="submission" date="2015-10" db="EMBL/GenBank/DDBJ databases">
        <authorList>
            <person name="Ju K.-S."/>
            <person name="Doroghazi J.R."/>
            <person name="Metcalf W.W."/>
        </authorList>
    </citation>
    <scope>NUCLEOTIDE SEQUENCE [LARGE SCALE GENOMIC DNA]</scope>
    <source>
        <strain evidence="2">NRRL F-8817</strain>
    </source>
</reference>
<dbReference type="Proteomes" id="UP000053413">
    <property type="component" value="Unassembled WGS sequence"/>
</dbReference>
<proteinExistence type="predicted"/>